<keyword evidence="7" id="KW-1185">Reference proteome</keyword>
<dbReference type="InterPro" id="IPR013328">
    <property type="entry name" value="6PGD_dom2"/>
</dbReference>
<evidence type="ECO:0000256" key="3">
    <source>
        <dbReference type="ARBA" id="ARBA00023027"/>
    </source>
</evidence>
<dbReference type="Gene3D" id="3.40.50.720">
    <property type="entry name" value="NAD(P)-binding Rossmann-like Domain"/>
    <property type="match status" value="1"/>
</dbReference>
<dbReference type="SUPFAM" id="SSF51735">
    <property type="entry name" value="NAD(P)-binding Rossmann-fold domains"/>
    <property type="match status" value="1"/>
</dbReference>
<dbReference type="InterPro" id="IPR015815">
    <property type="entry name" value="HIBADH-related"/>
</dbReference>
<dbReference type="Proteomes" id="UP001501257">
    <property type="component" value="Unassembled WGS sequence"/>
</dbReference>
<sequence length="318" mass="33138">MSETNNVAIYGLGNMGYIVARRIAARFDVKVFDLNTDRLVEAQAEFGAKVISSPADVSGCSTVVLSLPNPSVSRAVVTELTQVLKPGSTVIETSTVNPEDVRRCEKILAPHGINIIDASLLAGVEQMANGSATLLIGGDAAVIAANKPILDAVAEAQIHFGPTGSGASAKVINNAVAHAVMVVVSEAGSMATAAGISCTKLVELLSDERMGLHRPLTYRYAQRVAVGDFGGGMPLDAARKDSVLALELAQTLGVPLFAIQGAHTAYDIAAASGYGRDDYAAVSKIWDDWNKPVYAAIDTEVPLIAAVDVQPPLAEATR</sequence>
<dbReference type="EMBL" id="BAABLK010000092">
    <property type="protein sequence ID" value="GAA5228976.1"/>
    <property type="molecule type" value="Genomic_DNA"/>
</dbReference>
<evidence type="ECO:0000259" key="5">
    <source>
        <dbReference type="Pfam" id="PF14833"/>
    </source>
</evidence>
<dbReference type="Gene3D" id="1.10.1040.10">
    <property type="entry name" value="N-(1-d-carboxylethyl)-l-norvaline Dehydrogenase, domain 2"/>
    <property type="match status" value="1"/>
</dbReference>
<proteinExistence type="inferred from homology"/>
<dbReference type="InterPro" id="IPR006115">
    <property type="entry name" value="6PGDH_NADP-bd"/>
</dbReference>
<keyword evidence="2" id="KW-0560">Oxidoreductase</keyword>
<evidence type="ECO:0000313" key="7">
    <source>
        <dbReference type="Proteomes" id="UP001501257"/>
    </source>
</evidence>
<dbReference type="Pfam" id="PF14833">
    <property type="entry name" value="NAD_binding_11"/>
    <property type="match status" value="1"/>
</dbReference>
<dbReference type="InterPro" id="IPR036291">
    <property type="entry name" value="NAD(P)-bd_dom_sf"/>
</dbReference>
<reference evidence="7" key="1">
    <citation type="journal article" date="2019" name="Int. J. Syst. Evol. Microbiol.">
        <title>The Global Catalogue of Microorganisms (GCM) 10K type strain sequencing project: providing services to taxonomists for standard genome sequencing and annotation.</title>
        <authorList>
            <consortium name="The Broad Institute Genomics Platform"/>
            <consortium name="The Broad Institute Genome Sequencing Center for Infectious Disease"/>
            <person name="Wu L."/>
            <person name="Ma J."/>
        </authorList>
    </citation>
    <scope>NUCLEOTIDE SEQUENCE [LARGE SCALE GENOMIC DNA]</scope>
    <source>
        <strain evidence="7">JCM 18952</strain>
    </source>
</reference>
<protein>
    <submittedName>
        <fullName evidence="6">3-hydroxyisobutyrate dehydrogenase</fullName>
    </submittedName>
</protein>
<accession>A0ABP9TS49</accession>
<dbReference type="PANTHER" id="PTHR22981">
    <property type="entry name" value="3-HYDROXYISOBUTYRATE DEHYDROGENASE-RELATED"/>
    <property type="match status" value="1"/>
</dbReference>
<evidence type="ECO:0000256" key="1">
    <source>
        <dbReference type="ARBA" id="ARBA00009080"/>
    </source>
</evidence>
<dbReference type="PANTHER" id="PTHR22981:SF80">
    <property type="entry name" value="BLR4309 PROTEIN"/>
    <property type="match status" value="1"/>
</dbReference>
<feature type="domain" description="6-phosphogluconate dehydrogenase NADP-binding" evidence="4">
    <location>
        <begin position="7"/>
        <end position="158"/>
    </location>
</feature>
<dbReference type="InterPro" id="IPR008927">
    <property type="entry name" value="6-PGluconate_DH-like_C_sf"/>
</dbReference>
<evidence type="ECO:0000313" key="6">
    <source>
        <dbReference type="EMBL" id="GAA5228976.1"/>
    </source>
</evidence>
<evidence type="ECO:0000256" key="2">
    <source>
        <dbReference type="ARBA" id="ARBA00023002"/>
    </source>
</evidence>
<organism evidence="6 7">
    <name type="scientific">Paeniglutamicibacter antarcticus</name>
    <dbReference type="NCBI Taxonomy" id="494023"/>
    <lineage>
        <taxon>Bacteria</taxon>
        <taxon>Bacillati</taxon>
        <taxon>Actinomycetota</taxon>
        <taxon>Actinomycetes</taxon>
        <taxon>Micrococcales</taxon>
        <taxon>Micrococcaceae</taxon>
        <taxon>Paeniglutamicibacter</taxon>
    </lineage>
</organism>
<comment type="similarity">
    <text evidence="1">Belongs to the HIBADH-related family.</text>
</comment>
<keyword evidence="3" id="KW-0520">NAD</keyword>
<dbReference type="PIRSF" id="PIRSF000103">
    <property type="entry name" value="HIBADH"/>
    <property type="match status" value="1"/>
</dbReference>
<feature type="domain" description="3-hydroxyisobutyrate dehydrogenase-like NAD-binding" evidence="5">
    <location>
        <begin position="164"/>
        <end position="284"/>
    </location>
</feature>
<dbReference type="Pfam" id="PF03446">
    <property type="entry name" value="NAD_binding_2"/>
    <property type="match status" value="1"/>
</dbReference>
<dbReference type="SUPFAM" id="SSF48179">
    <property type="entry name" value="6-phosphogluconate dehydrogenase C-terminal domain-like"/>
    <property type="match status" value="1"/>
</dbReference>
<name>A0ABP9TS49_9MICC</name>
<dbReference type="RefSeq" id="WP_210101443.1">
    <property type="nucleotide sequence ID" value="NZ_BAABLK010000092.1"/>
</dbReference>
<evidence type="ECO:0000259" key="4">
    <source>
        <dbReference type="Pfam" id="PF03446"/>
    </source>
</evidence>
<gene>
    <name evidence="6" type="primary">mmsB_2</name>
    <name evidence="6" type="ORF">GCM10025778_35150</name>
</gene>
<dbReference type="InterPro" id="IPR029154">
    <property type="entry name" value="HIBADH-like_NADP-bd"/>
</dbReference>
<comment type="caution">
    <text evidence="6">The sequence shown here is derived from an EMBL/GenBank/DDBJ whole genome shotgun (WGS) entry which is preliminary data.</text>
</comment>